<evidence type="ECO:0000256" key="2">
    <source>
        <dbReference type="SAM" id="SignalP"/>
    </source>
</evidence>
<name>A0A1T4MY14_9FIRM</name>
<gene>
    <name evidence="3" type="ORF">SAMN02745110_01378</name>
</gene>
<dbReference type="AlphaFoldDB" id="A0A1T4MY14"/>
<reference evidence="3 4" key="1">
    <citation type="submission" date="2017-02" db="EMBL/GenBank/DDBJ databases">
        <authorList>
            <person name="Peterson S.W."/>
        </authorList>
    </citation>
    <scope>NUCLEOTIDE SEQUENCE [LARGE SCALE GENOMIC DNA]</scope>
    <source>
        <strain evidence="3 4">ATCC 17233</strain>
    </source>
</reference>
<keyword evidence="2" id="KW-0732">Signal</keyword>
<feature type="chain" id="PRO_5038596270" evidence="2">
    <location>
        <begin position="34"/>
        <end position="77"/>
    </location>
</feature>
<evidence type="ECO:0000256" key="1">
    <source>
        <dbReference type="SAM" id="Coils"/>
    </source>
</evidence>
<proteinExistence type="predicted"/>
<feature type="coiled-coil region" evidence="1">
    <location>
        <begin position="45"/>
        <end position="72"/>
    </location>
</feature>
<dbReference type="EMBL" id="FUXA01000008">
    <property type="protein sequence ID" value="SJZ71873.1"/>
    <property type="molecule type" value="Genomic_DNA"/>
</dbReference>
<sequence>MKKTMKNLKKKLVCGISLGVLMASMLCSLSGCGGGKDDPSAEAALRQGLNLKDKAREQMSEYNNDFKKADDLMTIEP</sequence>
<dbReference type="RefSeq" id="WP_078787219.1">
    <property type="nucleotide sequence ID" value="NZ_FMTO01000007.1"/>
</dbReference>
<organism evidence="3 4">
    <name type="scientific">Eubacterium ruminantium</name>
    <dbReference type="NCBI Taxonomy" id="42322"/>
    <lineage>
        <taxon>Bacteria</taxon>
        <taxon>Bacillati</taxon>
        <taxon>Bacillota</taxon>
        <taxon>Clostridia</taxon>
        <taxon>Eubacteriales</taxon>
        <taxon>Eubacteriaceae</taxon>
        <taxon>Eubacterium</taxon>
    </lineage>
</organism>
<protein>
    <submittedName>
        <fullName evidence="3">Uncharacterized protein</fullName>
    </submittedName>
</protein>
<keyword evidence="4" id="KW-1185">Reference proteome</keyword>
<feature type="signal peptide" evidence="2">
    <location>
        <begin position="1"/>
        <end position="33"/>
    </location>
</feature>
<accession>A0A1T4MY14</accession>
<dbReference type="PROSITE" id="PS51257">
    <property type="entry name" value="PROKAR_LIPOPROTEIN"/>
    <property type="match status" value="1"/>
</dbReference>
<evidence type="ECO:0000313" key="3">
    <source>
        <dbReference type="EMBL" id="SJZ71873.1"/>
    </source>
</evidence>
<keyword evidence="1" id="KW-0175">Coiled coil</keyword>
<evidence type="ECO:0000313" key="4">
    <source>
        <dbReference type="Proteomes" id="UP000189857"/>
    </source>
</evidence>
<dbReference type="OrthoDB" id="362153at2"/>
<dbReference type="Proteomes" id="UP000189857">
    <property type="component" value="Unassembled WGS sequence"/>
</dbReference>